<accession>A0A7C9ABT3</accession>
<dbReference type="EMBL" id="GISG01218782">
    <property type="protein sequence ID" value="MBA4662890.1"/>
    <property type="molecule type" value="Transcribed_RNA"/>
</dbReference>
<protein>
    <submittedName>
        <fullName evidence="1">Uncharacterized protein</fullName>
    </submittedName>
</protein>
<organism evidence="1">
    <name type="scientific">Opuntia streptacantha</name>
    <name type="common">Prickly pear cactus</name>
    <name type="synonym">Opuntia cardona</name>
    <dbReference type="NCBI Taxonomy" id="393608"/>
    <lineage>
        <taxon>Eukaryota</taxon>
        <taxon>Viridiplantae</taxon>
        <taxon>Streptophyta</taxon>
        <taxon>Embryophyta</taxon>
        <taxon>Tracheophyta</taxon>
        <taxon>Spermatophyta</taxon>
        <taxon>Magnoliopsida</taxon>
        <taxon>eudicotyledons</taxon>
        <taxon>Gunneridae</taxon>
        <taxon>Pentapetalae</taxon>
        <taxon>Caryophyllales</taxon>
        <taxon>Cactineae</taxon>
        <taxon>Cactaceae</taxon>
        <taxon>Opuntioideae</taxon>
        <taxon>Opuntia</taxon>
    </lineage>
</organism>
<reference evidence="1" key="1">
    <citation type="journal article" date="2013" name="J. Plant Res.">
        <title>Effect of fungi and light on seed germination of three Opuntia species from semiarid lands of central Mexico.</title>
        <authorList>
            <person name="Delgado-Sanchez P."/>
            <person name="Jimenez-Bremont J.F."/>
            <person name="Guerrero-Gonzalez Mde L."/>
            <person name="Flores J."/>
        </authorList>
    </citation>
    <scope>NUCLEOTIDE SEQUENCE</scope>
    <source>
        <tissue evidence="1">Cladode</tissue>
    </source>
</reference>
<dbReference type="AlphaFoldDB" id="A0A7C9ABT3"/>
<evidence type="ECO:0000313" key="1">
    <source>
        <dbReference type="EMBL" id="MBA4662890.1"/>
    </source>
</evidence>
<sequence length="160" mass="17765">MLTRRSSRRMPFISVSTLPWYAPPPEACVPSDPIISTISNAIKTSDLNPVKRILPSIKPHHIHDLLNLNPFNLCPLSLFSFFNWVSSHPGFRLPLHSYCAMMHFLCAHHLVSEAGALLRFVVSRKGKGSASSVFAAVLETKGVHQVTLQPKPMEELEKGA</sequence>
<proteinExistence type="predicted"/>
<reference evidence="1" key="2">
    <citation type="submission" date="2020-07" db="EMBL/GenBank/DDBJ databases">
        <authorList>
            <person name="Vera ALvarez R."/>
            <person name="Arias-Moreno D.M."/>
            <person name="Jimenez-Jacinto V."/>
            <person name="Jimenez-Bremont J.F."/>
            <person name="Swaminathan K."/>
            <person name="Moose S.P."/>
            <person name="Guerrero-Gonzalez M.L."/>
            <person name="Marino-Ramirez L."/>
            <person name="Landsman D."/>
            <person name="Rodriguez-Kessler M."/>
            <person name="Delgado-Sanchez P."/>
        </authorList>
    </citation>
    <scope>NUCLEOTIDE SEQUENCE</scope>
    <source>
        <tissue evidence="1">Cladode</tissue>
    </source>
</reference>
<name>A0A7C9ABT3_OPUST</name>